<keyword evidence="3" id="KW-1185">Reference proteome</keyword>
<reference evidence="3" key="1">
    <citation type="journal article" date="2019" name="Int. J. Syst. Evol. Microbiol.">
        <title>The Global Catalogue of Microorganisms (GCM) 10K type strain sequencing project: providing services to taxonomists for standard genome sequencing and annotation.</title>
        <authorList>
            <consortium name="The Broad Institute Genomics Platform"/>
            <consortium name="The Broad Institute Genome Sequencing Center for Infectious Disease"/>
            <person name="Wu L."/>
            <person name="Ma J."/>
        </authorList>
    </citation>
    <scope>NUCLEOTIDE SEQUENCE [LARGE SCALE GENOMIC DNA]</scope>
    <source>
        <strain evidence="3">JCM 17021</strain>
    </source>
</reference>
<dbReference type="InterPro" id="IPR021678">
    <property type="entry name" value="DUF3263"/>
</dbReference>
<feature type="region of interest" description="Disordered" evidence="1">
    <location>
        <begin position="86"/>
        <end position="112"/>
    </location>
</feature>
<evidence type="ECO:0000256" key="1">
    <source>
        <dbReference type="SAM" id="MobiDB-lite"/>
    </source>
</evidence>
<dbReference type="EMBL" id="BAABCN010000012">
    <property type="protein sequence ID" value="GAA3889592.1"/>
    <property type="molecule type" value="Genomic_DNA"/>
</dbReference>
<proteinExistence type="predicted"/>
<name>A0ABP7L0I2_9MICO</name>
<evidence type="ECO:0000313" key="2">
    <source>
        <dbReference type="EMBL" id="GAA3889592.1"/>
    </source>
</evidence>
<accession>A0ABP7L0I2</accession>
<dbReference type="Proteomes" id="UP001501803">
    <property type="component" value="Unassembled WGS sequence"/>
</dbReference>
<protein>
    <submittedName>
        <fullName evidence="2">DUF3263 domain-containing protein</fullName>
    </submittedName>
</protein>
<gene>
    <name evidence="2" type="ORF">GCM10022381_34480</name>
</gene>
<comment type="caution">
    <text evidence="2">The sequence shown here is derived from an EMBL/GenBank/DDBJ whole genome shotgun (WGS) entry which is preliminary data.</text>
</comment>
<evidence type="ECO:0000313" key="3">
    <source>
        <dbReference type="Proteomes" id="UP001501803"/>
    </source>
</evidence>
<dbReference type="RefSeq" id="WP_345068955.1">
    <property type="nucleotide sequence ID" value="NZ_BAABCN010000012.1"/>
</dbReference>
<sequence>MEEDRAPDAKPASVAPKLSDRDLAILAFEAQWSEHVGAKEQAIRAEFSLSAARYYQLLGALIDSPLALAHDPMLIKRLQRMRDARSVARARRSIHTPDYTRSNDLPNKDRTD</sequence>
<dbReference type="Pfam" id="PF11662">
    <property type="entry name" value="DUF3263"/>
    <property type="match status" value="1"/>
</dbReference>
<organism evidence="2 3">
    <name type="scientific">Leifsonia kafniensis</name>
    <dbReference type="NCBI Taxonomy" id="475957"/>
    <lineage>
        <taxon>Bacteria</taxon>
        <taxon>Bacillati</taxon>
        <taxon>Actinomycetota</taxon>
        <taxon>Actinomycetes</taxon>
        <taxon>Micrococcales</taxon>
        <taxon>Microbacteriaceae</taxon>
        <taxon>Leifsonia</taxon>
    </lineage>
</organism>